<dbReference type="EnsemblBacteria" id="ABK77729">
    <property type="protein sequence ID" value="ABK77729"/>
    <property type="gene ID" value="CENSYa_1100"/>
</dbReference>
<reference evidence="1 2" key="1">
    <citation type="journal article" date="2006" name="Proc. Natl. Acad. Sci. U.S.A.">
        <title>Genomic analysis of the uncultivated marine crenarchaeote Cenarchaeum symbiosum.</title>
        <authorList>
            <person name="Hallam S.J."/>
            <person name="Konstantinidis K.T."/>
            <person name="Putnam N."/>
            <person name="Schleper C."/>
            <person name="Watanabe Y."/>
            <person name="Sugahara J."/>
            <person name="Preston C."/>
            <person name="de la Torre J."/>
            <person name="Richardson P.M."/>
            <person name="DeLong E.F."/>
        </authorList>
    </citation>
    <scope>NUCLEOTIDE SEQUENCE [LARGE SCALE GENOMIC DNA]</scope>
    <source>
        <strain evidence="2">A</strain>
    </source>
</reference>
<dbReference type="HOGENOM" id="CLU_075233_0_0_2"/>
<dbReference type="AlphaFoldDB" id="A0RWL2"/>
<sequence>MNTKTSRNIATGAAASLAAIVVLMMVPTTDTAPQGPAFYGMAEVVQTGPDGEVKSSQSVHNRIVDQGEELMFDALFDTGDPFVGKFGVICLSDSDSFNPTRITAATGEELTHLNSELDDGASDLANSDNPCKAVDTVTKHGNGSATIGTTFLAGAGADLSNATDFGTPHFDAVWICHAEVSTGAVRYCSSLGDGILAAVALPASQTVVGGDSYRVTYTLDLSSDDS</sequence>
<dbReference type="Proteomes" id="UP000000758">
    <property type="component" value="Chromosome"/>
</dbReference>
<keyword evidence="2" id="KW-1185">Reference proteome</keyword>
<evidence type="ECO:0000313" key="1">
    <source>
        <dbReference type="EMBL" id="ABK77729.1"/>
    </source>
</evidence>
<evidence type="ECO:0000313" key="2">
    <source>
        <dbReference type="Proteomes" id="UP000000758"/>
    </source>
</evidence>
<gene>
    <name evidence="1" type="ordered locus">CENSYa_1100</name>
</gene>
<protein>
    <submittedName>
        <fullName evidence="1">Uncharacterized protein</fullName>
    </submittedName>
</protein>
<accession>A0RWL2</accession>
<dbReference type="STRING" id="414004.CENSYa_1100"/>
<organism evidence="1 2">
    <name type="scientific">Cenarchaeum symbiosum (strain A)</name>
    <dbReference type="NCBI Taxonomy" id="414004"/>
    <lineage>
        <taxon>Archaea</taxon>
        <taxon>Nitrososphaerota</taxon>
        <taxon>Candidatus Cenarchaeales</taxon>
        <taxon>Candidatus Cenarchaeaceae</taxon>
        <taxon>Candidatus Cenarchaeum</taxon>
    </lineage>
</organism>
<dbReference type="EMBL" id="DP000238">
    <property type="protein sequence ID" value="ABK77729.1"/>
    <property type="molecule type" value="Genomic_DNA"/>
</dbReference>
<dbReference type="KEGG" id="csy:CENSYa_1100"/>
<proteinExistence type="predicted"/>
<name>A0RWL2_CENSY</name>